<dbReference type="InterPro" id="IPR014039">
    <property type="entry name" value="Transl_elong_EFTs/EF1B_dimer"/>
</dbReference>
<protein>
    <recommendedName>
        <fullName evidence="4">Elongation factor Ts, mitochondrial</fullName>
        <shortName evidence="4">EF-Ts</shortName>
        <shortName evidence="4">EF-TsMt</shortName>
    </recommendedName>
</protein>
<evidence type="ECO:0000313" key="6">
    <source>
        <dbReference type="EMBL" id="KAL3317953.1"/>
    </source>
</evidence>
<keyword evidence="2 4" id="KW-0251">Elongation factor</keyword>
<organism evidence="6 7">
    <name type="scientific">Cichlidogyrus casuarinus</name>
    <dbReference type="NCBI Taxonomy" id="1844966"/>
    <lineage>
        <taxon>Eukaryota</taxon>
        <taxon>Metazoa</taxon>
        <taxon>Spiralia</taxon>
        <taxon>Lophotrochozoa</taxon>
        <taxon>Platyhelminthes</taxon>
        <taxon>Monogenea</taxon>
        <taxon>Monopisthocotylea</taxon>
        <taxon>Dactylogyridea</taxon>
        <taxon>Ancyrocephalidae</taxon>
        <taxon>Cichlidogyrus</taxon>
    </lineage>
</organism>
<comment type="subcellular location">
    <subcellularLocation>
        <location evidence="4">Mitochondrion</location>
    </subcellularLocation>
</comment>
<evidence type="ECO:0000313" key="7">
    <source>
        <dbReference type="Proteomes" id="UP001626550"/>
    </source>
</evidence>
<dbReference type="Pfam" id="PF00889">
    <property type="entry name" value="EF_TS"/>
    <property type="match status" value="1"/>
</dbReference>
<dbReference type="PANTHER" id="PTHR11741:SF0">
    <property type="entry name" value="ELONGATION FACTOR TS, MITOCHONDRIAL"/>
    <property type="match status" value="1"/>
</dbReference>
<dbReference type="InterPro" id="IPR018101">
    <property type="entry name" value="Transl_elong_Ts_CS"/>
</dbReference>
<evidence type="ECO:0000256" key="4">
    <source>
        <dbReference type="HAMAP-Rule" id="MF_03135"/>
    </source>
</evidence>
<sequence>MLKSLKFISILQAYSLPNYLHTSSRYASYSKDCLLKLRKQTGFPFAFCKEALSKNGNDYEQAYNWMQGEADKRGLSKAGKLASRTMTQGLLGLLSTSKSAVIVEINCETDFVARNSSFQRLVSSSAHSIAHFFQNNASPKLLLDEDSLKSIKDLETDQLLPDSVALTIGSVGENMKIRRALCMRTEGSDSRIASYVHTSSSGVSTSFKDVKFGKYAACLVYRPSSQQNSGPTWNETSASICSKLCQHIVGMNPNPSLTLTKPVKNPDNEKCFFHQRYLLDETIKVADLLEQNEIVVQGFVRMECGTEEVYDTDDSDQEAKKVTA</sequence>
<feature type="domain" description="Translation elongation factor EFTs/EF1B dimerisation" evidence="5">
    <location>
        <begin position="100"/>
        <end position="254"/>
    </location>
</feature>
<evidence type="ECO:0000259" key="5">
    <source>
        <dbReference type="Pfam" id="PF00889"/>
    </source>
</evidence>
<dbReference type="PANTHER" id="PTHR11741">
    <property type="entry name" value="ELONGATION FACTOR TS"/>
    <property type="match status" value="1"/>
</dbReference>
<dbReference type="AlphaFoldDB" id="A0ABD2QEY5"/>
<dbReference type="GO" id="GO:0003746">
    <property type="term" value="F:translation elongation factor activity"/>
    <property type="evidence" value="ECO:0007669"/>
    <property type="project" value="UniProtKB-UniRule"/>
</dbReference>
<comment type="function">
    <text evidence="4">Associates with the EF-Tu.GDP complex and induces the exchange of GDP to GTP. It remains bound to the aminoacyl-tRNA.EF-Tu.GTP complex up to the GTP hydrolysis stage on the ribosome.</text>
</comment>
<comment type="similarity">
    <text evidence="1 4">Belongs to the EF-Ts family.</text>
</comment>
<dbReference type="Gene3D" id="3.30.479.20">
    <property type="entry name" value="Elongation factor Ts, dimerisation domain"/>
    <property type="match status" value="2"/>
</dbReference>
<dbReference type="CDD" id="cd14275">
    <property type="entry name" value="UBA_EF-Ts"/>
    <property type="match status" value="1"/>
</dbReference>
<dbReference type="Gene3D" id="1.10.8.10">
    <property type="entry name" value="DNA helicase RuvA subunit, C-terminal domain"/>
    <property type="match status" value="1"/>
</dbReference>
<evidence type="ECO:0000256" key="2">
    <source>
        <dbReference type="ARBA" id="ARBA00022768"/>
    </source>
</evidence>
<dbReference type="InterPro" id="IPR036402">
    <property type="entry name" value="EF-Ts_dimer_sf"/>
</dbReference>
<dbReference type="InterPro" id="IPR001816">
    <property type="entry name" value="Transl_elong_EFTs/EF1B"/>
</dbReference>
<keyword evidence="3 4" id="KW-0648">Protein biosynthesis</keyword>
<gene>
    <name evidence="6" type="ORF">Ciccas_003393</name>
</gene>
<name>A0ABD2QEY5_9PLAT</name>
<dbReference type="SUPFAM" id="SSF46934">
    <property type="entry name" value="UBA-like"/>
    <property type="match status" value="1"/>
</dbReference>
<dbReference type="Proteomes" id="UP001626550">
    <property type="component" value="Unassembled WGS sequence"/>
</dbReference>
<comment type="caution">
    <text evidence="6">The sequence shown here is derived from an EMBL/GenBank/DDBJ whole genome shotgun (WGS) entry which is preliminary data.</text>
</comment>
<dbReference type="PROSITE" id="PS01127">
    <property type="entry name" value="EF_TS_2"/>
    <property type="match status" value="1"/>
</dbReference>
<keyword evidence="4" id="KW-0496">Mitochondrion</keyword>
<dbReference type="Pfam" id="PF25025">
    <property type="entry name" value="EF-Ts_N"/>
    <property type="match status" value="1"/>
</dbReference>
<keyword evidence="7" id="KW-1185">Reference proteome</keyword>
<dbReference type="GO" id="GO:0005739">
    <property type="term" value="C:mitochondrion"/>
    <property type="evidence" value="ECO:0007669"/>
    <property type="project" value="UniProtKB-SubCell"/>
</dbReference>
<dbReference type="InterPro" id="IPR009060">
    <property type="entry name" value="UBA-like_sf"/>
</dbReference>
<evidence type="ECO:0000256" key="3">
    <source>
        <dbReference type="ARBA" id="ARBA00022917"/>
    </source>
</evidence>
<reference evidence="6 7" key="1">
    <citation type="submission" date="2024-11" db="EMBL/GenBank/DDBJ databases">
        <title>Adaptive evolution of stress response genes in parasites aligns with host niche diversity.</title>
        <authorList>
            <person name="Hahn C."/>
            <person name="Resl P."/>
        </authorList>
    </citation>
    <scope>NUCLEOTIDE SEQUENCE [LARGE SCALE GENOMIC DNA]</scope>
    <source>
        <strain evidence="6">EGGRZ-B1_66</strain>
        <tissue evidence="6">Body</tissue>
    </source>
</reference>
<proteinExistence type="inferred from homology"/>
<evidence type="ECO:0000256" key="1">
    <source>
        <dbReference type="ARBA" id="ARBA00005532"/>
    </source>
</evidence>
<dbReference type="EMBL" id="JBJKFK010000306">
    <property type="protein sequence ID" value="KAL3317953.1"/>
    <property type="molecule type" value="Genomic_DNA"/>
</dbReference>
<dbReference type="SUPFAM" id="SSF54713">
    <property type="entry name" value="Elongation factor Ts (EF-Ts), dimerisation domain"/>
    <property type="match status" value="1"/>
</dbReference>
<dbReference type="HAMAP" id="MF_00050">
    <property type="entry name" value="EF_Ts"/>
    <property type="match status" value="1"/>
</dbReference>
<accession>A0ABD2QEY5</accession>